<comment type="caution">
    <text evidence="4">The sequence shown here is derived from an EMBL/GenBank/DDBJ whole genome shotgun (WGS) entry which is preliminary data.</text>
</comment>
<keyword evidence="2" id="KW-0472">Membrane</keyword>
<dbReference type="Gene3D" id="1.20.120.1220">
    <property type="match status" value="1"/>
</dbReference>
<keyword evidence="2" id="KW-0812">Transmembrane</keyword>
<feature type="transmembrane region" description="Helical" evidence="2">
    <location>
        <begin position="27"/>
        <end position="44"/>
    </location>
</feature>
<evidence type="ECO:0000313" key="4">
    <source>
        <dbReference type="EMBL" id="EQD64305.1"/>
    </source>
</evidence>
<feature type="domain" description="Prepilin type IV endopeptidase peptidase" evidence="3">
    <location>
        <begin position="5"/>
        <end position="114"/>
    </location>
</feature>
<evidence type="ECO:0000259" key="3">
    <source>
        <dbReference type="Pfam" id="PF01478"/>
    </source>
</evidence>
<dbReference type="AlphaFoldDB" id="T1CCC0"/>
<name>T1CCC0_9ZZZZ</name>
<dbReference type="GO" id="GO:0004190">
    <property type="term" value="F:aspartic-type endopeptidase activity"/>
    <property type="evidence" value="ECO:0007669"/>
    <property type="project" value="InterPro"/>
</dbReference>
<evidence type="ECO:0000256" key="2">
    <source>
        <dbReference type="SAM" id="Phobius"/>
    </source>
</evidence>
<feature type="transmembrane region" description="Helical" evidence="2">
    <location>
        <begin position="132"/>
        <end position="155"/>
    </location>
</feature>
<dbReference type="InterPro" id="IPR000045">
    <property type="entry name" value="Prepilin_IV_endopep_pep"/>
</dbReference>
<gene>
    <name evidence="4" type="ORF">B2A_02075</name>
</gene>
<reference evidence="4" key="1">
    <citation type="submission" date="2013-08" db="EMBL/GenBank/DDBJ databases">
        <authorList>
            <person name="Mendez C."/>
            <person name="Richter M."/>
            <person name="Ferrer M."/>
            <person name="Sanchez J."/>
        </authorList>
    </citation>
    <scope>NUCLEOTIDE SEQUENCE</scope>
</reference>
<feature type="transmembrane region" description="Helical" evidence="2">
    <location>
        <begin position="51"/>
        <end position="73"/>
    </location>
</feature>
<dbReference type="GO" id="GO:0006465">
    <property type="term" value="P:signal peptide processing"/>
    <property type="evidence" value="ECO:0007669"/>
    <property type="project" value="TreeGrafter"/>
</dbReference>
<dbReference type="PANTHER" id="PTHR30487:SF0">
    <property type="entry name" value="PREPILIN LEADER PEPTIDASE_N-METHYLTRANSFERASE-RELATED"/>
    <property type="match status" value="1"/>
</dbReference>
<dbReference type="PANTHER" id="PTHR30487">
    <property type="entry name" value="TYPE 4 PREPILIN-LIKE PROTEINS LEADER PEPTIDE-PROCESSING ENZYME"/>
    <property type="match status" value="1"/>
</dbReference>
<evidence type="ECO:0000256" key="1">
    <source>
        <dbReference type="ARBA" id="ARBA00005801"/>
    </source>
</evidence>
<feature type="non-terminal residue" evidence="4">
    <location>
        <position position="1"/>
    </location>
</feature>
<dbReference type="InterPro" id="IPR050882">
    <property type="entry name" value="Prepilin_peptidase/N-MTase"/>
</dbReference>
<protein>
    <submittedName>
        <fullName evidence="4">Peptidase A24A, prepilin type IV</fullName>
        <ecNumber evidence="4">3.4.23.-</ecNumber>
    </submittedName>
</protein>
<feature type="transmembrane region" description="Helical" evidence="2">
    <location>
        <begin position="93"/>
        <end position="120"/>
    </location>
</feature>
<sequence length="157" mass="16261">PAYSLLAAGLVALSAIDFEHKRLPRPVLYVTAAVFAVALVLASWPSHRFHFLVLAVIGAAACFGAFLVIWFVVPKAMGFGDVRLAGLCGGALGWLGLASVAVGMFAAFVLALVPALVLLASGKANRKTAIAFGPYLALGTVVAVCFGPEIAHVWLSL</sequence>
<comment type="similarity">
    <text evidence="1">Belongs to the peptidase A24 family.</text>
</comment>
<dbReference type="Pfam" id="PF01478">
    <property type="entry name" value="Peptidase_A24"/>
    <property type="match status" value="1"/>
</dbReference>
<proteinExistence type="inferred from homology"/>
<dbReference type="GO" id="GO:0005886">
    <property type="term" value="C:plasma membrane"/>
    <property type="evidence" value="ECO:0007669"/>
    <property type="project" value="TreeGrafter"/>
</dbReference>
<reference evidence="4" key="2">
    <citation type="journal article" date="2014" name="ISME J.">
        <title>Microbial stratification in low pH oxic and suboxic macroscopic growths along an acid mine drainage.</title>
        <authorList>
            <person name="Mendez-Garcia C."/>
            <person name="Mesa V."/>
            <person name="Sprenger R.R."/>
            <person name="Richter M."/>
            <person name="Diez M.S."/>
            <person name="Solano J."/>
            <person name="Bargiela R."/>
            <person name="Golyshina O.V."/>
            <person name="Manteca A."/>
            <person name="Ramos J.L."/>
            <person name="Gallego J.R."/>
            <person name="Llorente I."/>
            <person name="Martins Dos Santos V.A."/>
            <person name="Jensen O.N."/>
            <person name="Pelaez A.I."/>
            <person name="Sanchez J."/>
            <person name="Ferrer M."/>
        </authorList>
    </citation>
    <scope>NUCLEOTIDE SEQUENCE</scope>
</reference>
<keyword evidence="4" id="KW-0378">Hydrolase</keyword>
<dbReference type="EC" id="3.4.23.-" evidence="4"/>
<dbReference type="EMBL" id="AUZZ01001456">
    <property type="protein sequence ID" value="EQD64305.1"/>
    <property type="molecule type" value="Genomic_DNA"/>
</dbReference>
<accession>T1CCC0</accession>
<organism evidence="4">
    <name type="scientific">mine drainage metagenome</name>
    <dbReference type="NCBI Taxonomy" id="410659"/>
    <lineage>
        <taxon>unclassified sequences</taxon>
        <taxon>metagenomes</taxon>
        <taxon>ecological metagenomes</taxon>
    </lineage>
</organism>
<keyword evidence="2" id="KW-1133">Transmembrane helix</keyword>